<gene>
    <name evidence="2" type="ORF">E6C50_06990</name>
</gene>
<comment type="caution">
    <text evidence="2">The sequence shown here is derived from an EMBL/GenBank/DDBJ whole genome shotgun (WGS) entry which is preliminary data.</text>
</comment>
<evidence type="ECO:0000313" key="2">
    <source>
        <dbReference type="EMBL" id="THF51503.1"/>
    </source>
</evidence>
<dbReference type="AlphaFoldDB" id="A0A4S3ZZS0"/>
<dbReference type="Proteomes" id="UP000307507">
    <property type="component" value="Unassembled WGS sequence"/>
</dbReference>
<dbReference type="EMBL" id="SSNZ01000002">
    <property type="protein sequence ID" value="THF51503.1"/>
    <property type="molecule type" value="Genomic_DNA"/>
</dbReference>
<keyword evidence="1" id="KW-1133">Transmembrane helix</keyword>
<dbReference type="NCBIfam" id="TIGR02117">
    <property type="entry name" value="chp_urease_rgn"/>
    <property type="match status" value="1"/>
</dbReference>
<proteinExistence type="predicted"/>
<accession>A0A4S3ZZS0</accession>
<protein>
    <submittedName>
        <fullName evidence="2">TIGR02117 family protein</fullName>
    </submittedName>
</protein>
<dbReference type="Pfam" id="PF09601">
    <property type="entry name" value="DUF2459"/>
    <property type="match status" value="1"/>
</dbReference>
<evidence type="ECO:0000256" key="1">
    <source>
        <dbReference type="SAM" id="Phobius"/>
    </source>
</evidence>
<dbReference type="RefSeq" id="WP_136402487.1">
    <property type="nucleotide sequence ID" value="NZ_SSNZ01000002.1"/>
</dbReference>
<keyword evidence="1" id="KW-0472">Membrane</keyword>
<organism evidence="2 3">
    <name type="scientific">Flavobacterium supellecticarium</name>
    <dbReference type="NCBI Taxonomy" id="2565924"/>
    <lineage>
        <taxon>Bacteria</taxon>
        <taxon>Pseudomonadati</taxon>
        <taxon>Bacteroidota</taxon>
        <taxon>Flavobacteriia</taxon>
        <taxon>Flavobacteriales</taxon>
        <taxon>Flavobacteriaceae</taxon>
        <taxon>Flavobacterium</taxon>
    </lineage>
</organism>
<reference evidence="2 3" key="1">
    <citation type="submission" date="2019-04" db="EMBL/GenBank/DDBJ databases">
        <title>Flavobacterium sp. nov. isolated from construction timber.</title>
        <authorList>
            <person name="Lin S.-Y."/>
            <person name="Chang C.-T."/>
            <person name="Young C.-C."/>
        </authorList>
    </citation>
    <scope>NUCLEOTIDE SEQUENCE [LARGE SCALE GENOMIC DNA]</scope>
    <source>
        <strain evidence="2 3">CC-CTC003</strain>
    </source>
</reference>
<dbReference type="InterPro" id="IPR011727">
    <property type="entry name" value="CHP02117"/>
</dbReference>
<name>A0A4S3ZZS0_9FLAO</name>
<evidence type="ECO:0000313" key="3">
    <source>
        <dbReference type="Proteomes" id="UP000307507"/>
    </source>
</evidence>
<keyword evidence="3" id="KW-1185">Reference proteome</keyword>
<keyword evidence="1" id="KW-0812">Transmembrane</keyword>
<feature type="transmembrane region" description="Helical" evidence="1">
    <location>
        <begin position="12"/>
        <end position="32"/>
    </location>
</feature>
<dbReference type="OrthoDB" id="211174at2"/>
<sequence length="230" mass="26373">MKIVKKSLRIVFRFLLGIIAFVIVYVVAVLLLSRIPVNSDLQHDQAEIPVYIITNGVHTDIVVPAKNAIVDWTREIRFEHTRSQDSIANYIAFGWGDKSFYLDTPEWSDLKASTAFKAVSGLGSSAMHTTFYRKIKEGNDCRKLLLTQAEYQQLTAYIVQSFKRNSDGKLQWITGYSYGKNDAFYEAKGAYNLFYTCNTWANNALKAGQQKACLWTVYDKGIFYHYEKEK</sequence>